<comment type="caution">
    <text evidence="1">The sequence shown here is derived from an EMBL/GenBank/DDBJ whole genome shotgun (WGS) entry which is preliminary data.</text>
</comment>
<gene>
    <name evidence="1" type="ORF">ACAOBT_LOCUS33594</name>
    <name evidence="2" type="ORF">ACAOBT_LOCUS33921</name>
</gene>
<reference evidence="1" key="1">
    <citation type="submission" date="2022-03" db="EMBL/GenBank/DDBJ databases">
        <authorList>
            <person name="Sayadi A."/>
        </authorList>
    </citation>
    <scope>NUCLEOTIDE SEQUENCE</scope>
</reference>
<sequence>MVTFQYNPEKPVGVKDPMYFGNYYTIPNPTAVYGYIYVRTNMGICPPHYTVYKRWSPVFYYVKPYKPHADTYLPN</sequence>
<dbReference type="OrthoDB" id="20529at2759"/>
<evidence type="ECO:0000313" key="2">
    <source>
        <dbReference type="EMBL" id="CAH2014162.1"/>
    </source>
</evidence>
<organism evidence="1 3">
    <name type="scientific">Acanthoscelides obtectus</name>
    <name type="common">Bean weevil</name>
    <name type="synonym">Bruchus obtectus</name>
    <dbReference type="NCBI Taxonomy" id="200917"/>
    <lineage>
        <taxon>Eukaryota</taxon>
        <taxon>Metazoa</taxon>
        <taxon>Ecdysozoa</taxon>
        <taxon>Arthropoda</taxon>
        <taxon>Hexapoda</taxon>
        <taxon>Insecta</taxon>
        <taxon>Pterygota</taxon>
        <taxon>Neoptera</taxon>
        <taxon>Endopterygota</taxon>
        <taxon>Coleoptera</taxon>
        <taxon>Polyphaga</taxon>
        <taxon>Cucujiformia</taxon>
        <taxon>Chrysomeloidea</taxon>
        <taxon>Chrysomelidae</taxon>
        <taxon>Bruchinae</taxon>
        <taxon>Bruchini</taxon>
        <taxon>Acanthoscelides</taxon>
    </lineage>
</organism>
<proteinExistence type="predicted"/>
<dbReference type="EMBL" id="CAKOFQ010008434">
    <property type="protein sequence ID" value="CAH2014162.1"/>
    <property type="molecule type" value="Genomic_DNA"/>
</dbReference>
<accession>A0A9P0MC99</accession>
<evidence type="ECO:0000313" key="1">
    <source>
        <dbReference type="EMBL" id="CAH2013642.1"/>
    </source>
</evidence>
<name>A0A9P0MC99_ACAOB</name>
<protein>
    <submittedName>
        <fullName evidence="1">Uncharacterized protein</fullName>
    </submittedName>
</protein>
<keyword evidence="3" id="KW-1185">Reference proteome</keyword>
<evidence type="ECO:0000313" key="3">
    <source>
        <dbReference type="Proteomes" id="UP001152888"/>
    </source>
</evidence>
<dbReference type="Proteomes" id="UP001152888">
    <property type="component" value="Unassembled WGS sequence"/>
</dbReference>
<dbReference type="EMBL" id="CAKOFQ010008356">
    <property type="protein sequence ID" value="CAH2013642.1"/>
    <property type="molecule type" value="Genomic_DNA"/>
</dbReference>
<dbReference type="AlphaFoldDB" id="A0A9P0MC99"/>